<dbReference type="InterPro" id="IPR057428">
    <property type="entry name" value="EFHB_EF-hand_C"/>
</dbReference>
<comment type="caution">
    <text evidence="3">The sequence shown here is derived from an EMBL/GenBank/DDBJ whole genome shotgun (WGS) entry which is preliminary data.</text>
</comment>
<evidence type="ECO:0000313" key="3">
    <source>
        <dbReference type="EMBL" id="KPI87367.1"/>
    </source>
</evidence>
<feature type="compositionally biased region" description="Polar residues" evidence="1">
    <location>
        <begin position="194"/>
        <end position="203"/>
    </location>
</feature>
<feature type="region of interest" description="Disordered" evidence="1">
    <location>
        <begin position="280"/>
        <end position="310"/>
    </location>
</feature>
<reference evidence="3 4" key="1">
    <citation type="journal article" date="2015" name="PLoS Pathog.">
        <title>Leptomonas seymouri: Adaptations to the Dixenous Life Cycle Analyzed by Genome Sequencing, Transcriptome Profiling and Co-infection with Leishmania donovani.</title>
        <authorList>
            <person name="Kraeva N."/>
            <person name="Butenko A."/>
            <person name="Hlavacova J."/>
            <person name="Kostygov A."/>
            <person name="Myskova J."/>
            <person name="Grybchuk D."/>
            <person name="Lestinova T."/>
            <person name="Votypka J."/>
            <person name="Volf P."/>
            <person name="Opperdoes F."/>
            <person name="Flegontov P."/>
            <person name="Lukes J."/>
            <person name="Yurchenko V."/>
        </authorList>
    </citation>
    <scope>NUCLEOTIDE SEQUENCE [LARGE SCALE GENOMIC DNA]</scope>
    <source>
        <strain evidence="3 4">ATCC 30220</strain>
    </source>
</reference>
<feature type="region of interest" description="Disordered" evidence="1">
    <location>
        <begin position="122"/>
        <end position="145"/>
    </location>
</feature>
<dbReference type="OrthoDB" id="2096280at2759"/>
<dbReference type="VEuPathDB" id="TriTrypDB:Lsey_0091_0210"/>
<dbReference type="Pfam" id="PF25325">
    <property type="entry name" value="EF-hand_EFHB_C"/>
    <property type="match status" value="1"/>
</dbReference>
<gene>
    <name evidence="3" type="ORF">ABL78_3555</name>
</gene>
<feature type="domain" description="EFHB C-terminal EF-hand" evidence="2">
    <location>
        <begin position="334"/>
        <end position="398"/>
    </location>
</feature>
<dbReference type="OMA" id="RETQYLS"/>
<sequence>MSSCGNTQLRLQRIAPQLRPAGIHGDFSEATVAELLSSYNPDGLTTPDYIHSFQHRGPAVGEVTRFWARSKDAPADPNVRHGVKVETVAGGADACLRPEVYADKMTALLDAQRELQYLSNRRKPLGRTPTPRDPVPVPLRGFGITQEKGDSTQSVLAGYRDVDVLDPVGEQVSRNYNWDAQGIDPTQHRFGHPSESSNGTAVSTMRRESATQLQSKLANDYKSTVAHELGKPRSYGFDDPAEWSAAKRGRVAQPGANGKAASYFQTEQPRVQKVLSSWATTSFSPTKEPEKASADGRLGSATDSTGESADAAEKELLQLSKKQRGLLEDDARAHQLLYPCHYVSMGVGSKYFAGGRDLEGIRQLCHKCDFGLSDTSIDTLFAEMSKDGKCSIEEFKNYARVKGLM</sequence>
<proteinExistence type="predicted"/>
<accession>A0A0N0P6N3</accession>
<evidence type="ECO:0000313" key="4">
    <source>
        <dbReference type="Proteomes" id="UP000038009"/>
    </source>
</evidence>
<name>A0A0N0P6N3_LEPSE</name>
<keyword evidence="4" id="KW-1185">Reference proteome</keyword>
<protein>
    <recommendedName>
        <fullName evidence="2">EFHB C-terminal EF-hand domain-containing protein</fullName>
    </recommendedName>
</protein>
<dbReference type="AlphaFoldDB" id="A0A0N0P6N3"/>
<dbReference type="Proteomes" id="UP000038009">
    <property type="component" value="Unassembled WGS sequence"/>
</dbReference>
<organism evidence="3 4">
    <name type="scientific">Leptomonas seymouri</name>
    <dbReference type="NCBI Taxonomy" id="5684"/>
    <lineage>
        <taxon>Eukaryota</taxon>
        <taxon>Discoba</taxon>
        <taxon>Euglenozoa</taxon>
        <taxon>Kinetoplastea</taxon>
        <taxon>Metakinetoplastina</taxon>
        <taxon>Trypanosomatida</taxon>
        <taxon>Trypanosomatidae</taxon>
        <taxon>Leishmaniinae</taxon>
        <taxon>Leptomonas</taxon>
    </lineage>
</organism>
<evidence type="ECO:0000259" key="2">
    <source>
        <dbReference type="Pfam" id="PF25325"/>
    </source>
</evidence>
<feature type="region of interest" description="Disordered" evidence="1">
    <location>
        <begin position="185"/>
        <end position="216"/>
    </location>
</feature>
<evidence type="ECO:0000256" key="1">
    <source>
        <dbReference type="SAM" id="MobiDB-lite"/>
    </source>
</evidence>
<dbReference type="EMBL" id="LJSK01000091">
    <property type="protein sequence ID" value="KPI87367.1"/>
    <property type="molecule type" value="Genomic_DNA"/>
</dbReference>